<keyword evidence="3" id="KW-0997">Cell inner membrane</keyword>
<keyword evidence="2" id="KW-1003">Cell membrane</keyword>
<dbReference type="Gene3D" id="3.40.50.300">
    <property type="entry name" value="P-loop containing nucleotide triphosphate hydrolases"/>
    <property type="match status" value="1"/>
</dbReference>
<evidence type="ECO:0000256" key="1">
    <source>
        <dbReference type="ARBA" id="ARBA00022448"/>
    </source>
</evidence>
<dbReference type="InterPro" id="IPR051120">
    <property type="entry name" value="ABC_AA/LPS_Transport"/>
</dbReference>
<dbReference type="Proteomes" id="UP001216674">
    <property type="component" value="Unassembled WGS sequence"/>
</dbReference>
<dbReference type="RefSeq" id="WP_017224800.1">
    <property type="nucleotide sequence ID" value="NZ_JARJLM010000095.1"/>
</dbReference>
<dbReference type="Pfam" id="PF12399">
    <property type="entry name" value="BCA_ABC_TP_C"/>
    <property type="match status" value="1"/>
</dbReference>
<dbReference type="Pfam" id="PF00005">
    <property type="entry name" value="ABC_tran"/>
    <property type="match status" value="1"/>
</dbReference>
<keyword evidence="4" id="KW-0547">Nucleotide-binding</keyword>
<dbReference type="InterPro" id="IPR003593">
    <property type="entry name" value="AAA+_ATPase"/>
</dbReference>
<evidence type="ECO:0000313" key="8">
    <source>
        <dbReference type="EMBL" id="MDF3832424.1"/>
    </source>
</evidence>
<evidence type="ECO:0000256" key="6">
    <source>
        <dbReference type="SAM" id="MobiDB-lite"/>
    </source>
</evidence>
<keyword evidence="1" id="KW-0813">Transport</keyword>
<gene>
    <name evidence="8" type="ORF">P3W85_05625</name>
</gene>
<feature type="domain" description="ABC transporter" evidence="7">
    <location>
        <begin position="6"/>
        <end position="247"/>
    </location>
</feature>
<evidence type="ECO:0000256" key="3">
    <source>
        <dbReference type="ARBA" id="ARBA00022519"/>
    </source>
</evidence>
<evidence type="ECO:0000259" key="7">
    <source>
        <dbReference type="PROSITE" id="PS50893"/>
    </source>
</evidence>
<keyword evidence="9" id="KW-1185">Reference proteome</keyword>
<dbReference type="PROSITE" id="PS50893">
    <property type="entry name" value="ABC_TRANSPORTER_2"/>
    <property type="match status" value="1"/>
</dbReference>
<dbReference type="InterPro" id="IPR032823">
    <property type="entry name" value="BCA_ABC_TP_C"/>
</dbReference>
<dbReference type="CDD" id="cd03219">
    <property type="entry name" value="ABC_Mj1267_LivG_branched"/>
    <property type="match status" value="1"/>
</dbReference>
<keyword evidence="5 8" id="KW-0067">ATP-binding</keyword>
<dbReference type="PANTHER" id="PTHR45772">
    <property type="entry name" value="CONSERVED COMPONENT OF ABC TRANSPORTER FOR NATURAL AMINO ACIDS-RELATED"/>
    <property type="match status" value="1"/>
</dbReference>
<evidence type="ECO:0000256" key="2">
    <source>
        <dbReference type="ARBA" id="ARBA00022475"/>
    </source>
</evidence>
<organism evidence="8 9">
    <name type="scientific">Cupriavidus basilensis</name>
    <dbReference type="NCBI Taxonomy" id="68895"/>
    <lineage>
        <taxon>Bacteria</taxon>
        <taxon>Pseudomonadati</taxon>
        <taxon>Pseudomonadota</taxon>
        <taxon>Betaproteobacteria</taxon>
        <taxon>Burkholderiales</taxon>
        <taxon>Burkholderiaceae</taxon>
        <taxon>Cupriavidus</taxon>
    </lineage>
</organism>
<proteinExistence type="predicted"/>
<dbReference type="EMBL" id="JARJLM010000095">
    <property type="protein sequence ID" value="MDF3832424.1"/>
    <property type="molecule type" value="Genomic_DNA"/>
</dbReference>
<comment type="caution">
    <text evidence="8">The sequence shown here is derived from an EMBL/GenBank/DDBJ whole genome shotgun (WGS) entry which is preliminary data.</text>
</comment>
<reference evidence="8 9" key="1">
    <citation type="submission" date="2023-03" db="EMBL/GenBank/DDBJ databases">
        <title>Draft assemblies of triclosan tolerant bacteria isolated from returned activated sludge.</title>
        <authorList>
            <person name="Van Hamelsveld S."/>
        </authorList>
    </citation>
    <scope>NUCLEOTIDE SEQUENCE [LARGE SCALE GENOMIC DNA]</scope>
    <source>
        <strain evidence="8 9">GW210010_S58</strain>
    </source>
</reference>
<name>A0ABT6AIJ3_9BURK</name>
<protein>
    <submittedName>
        <fullName evidence="8">ABC transporter ATP-binding protein</fullName>
    </submittedName>
</protein>
<evidence type="ECO:0000313" key="9">
    <source>
        <dbReference type="Proteomes" id="UP001216674"/>
    </source>
</evidence>
<evidence type="ECO:0000256" key="4">
    <source>
        <dbReference type="ARBA" id="ARBA00022741"/>
    </source>
</evidence>
<dbReference type="InterPro" id="IPR003439">
    <property type="entry name" value="ABC_transporter-like_ATP-bd"/>
</dbReference>
<accession>A0ABT6AIJ3</accession>
<dbReference type="PANTHER" id="PTHR45772:SF2">
    <property type="entry name" value="ABC TRANSPORTER ATP-BINDING PROTEIN"/>
    <property type="match status" value="1"/>
</dbReference>
<evidence type="ECO:0000256" key="5">
    <source>
        <dbReference type="ARBA" id="ARBA00022840"/>
    </source>
</evidence>
<dbReference type="SUPFAM" id="SSF52540">
    <property type="entry name" value="P-loop containing nucleoside triphosphate hydrolases"/>
    <property type="match status" value="1"/>
</dbReference>
<dbReference type="GO" id="GO:0005524">
    <property type="term" value="F:ATP binding"/>
    <property type="evidence" value="ECO:0007669"/>
    <property type="project" value="UniProtKB-KW"/>
</dbReference>
<keyword evidence="3" id="KW-0472">Membrane</keyword>
<sequence>MNAPVLSARQLTRRFGGLTAVGEVDLDLALHEIHAVIGTNGAGKSTLINMLSGELPPSSGKLQLQGRDVTGWSQPRLAREGIGRSYQRNNIFLPLTVRENCRLAAQSRAQLAWRLWEGAQRCRTSRALGDEALECAGLAACADTVATALSHGQKRQLEVAMCLATQPTVLLLDEPLAGMGAEESARMLALLRSLRDGHAVLLVEHDMEAVFSVADRITVMVNGSVIASGEPEAIRVNRAVQQAYLGEEDGEAHADGAGERPQVALQARKEQAA</sequence>
<dbReference type="SMART" id="SM00382">
    <property type="entry name" value="AAA"/>
    <property type="match status" value="1"/>
</dbReference>
<dbReference type="InterPro" id="IPR027417">
    <property type="entry name" value="P-loop_NTPase"/>
</dbReference>
<feature type="region of interest" description="Disordered" evidence="6">
    <location>
        <begin position="250"/>
        <end position="273"/>
    </location>
</feature>